<dbReference type="SUPFAM" id="SSF46955">
    <property type="entry name" value="Putative DNA-binding domain"/>
    <property type="match status" value="1"/>
</dbReference>
<evidence type="ECO:0000313" key="2">
    <source>
        <dbReference type="Proteomes" id="UP000544110"/>
    </source>
</evidence>
<evidence type="ECO:0000313" key="1">
    <source>
        <dbReference type="EMBL" id="NYG54197.1"/>
    </source>
</evidence>
<proteinExistence type="predicted"/>
<comment type="caution">
    <text evidence="1">The sequence shown here is derived from an EMBL/GenBank/DDBJ whole genome shotgun (WGS) entry which is preliminary data.</text>
</comment>
<protein>
    <recommendedName>
        <fullName evidence="3">Helix-turn-helix domain-containing protein</fullName>
    </recommendedName>
</protein>
<evidence type="ECO:0008006" key="3">
    <source>
        <dbReference type="Google" id="ProtNLM"/>
    </source>
</evidence>
<dbReference type="EMBL" id="JACCAC010000001">
    <property type="protein sequence ID" value="NYG54197.1"/>
    <property type="molecule type" value="Genomic_DNA"/>
</dbReference>
<organism evidence="1 2">
    <name type="scientific">Nocardioides perillae</name>
    <dbReference type="NCBI Taxonomy" id="1119534"/>
    <lineage>
        <taxon>Bacteria</taxon>
        <taxon>Bacillati</taxon>
        <taxon>Actinomycetota</taxon>
        <taxon>Actinomycetes</taxon>
        <taxon>Propionibacteriales</taxon>
        <taxon>Nocardioidaceae</taxon>
        <taxon>Nocardioides</taxon>
    </lineage>
</organism>
<dbReference type="InterPro" id="IPR009061">
    <property type="entry name" value="DNA-bd_dom_put_sf"/>
</dbReference>
<gene>
    <name evidence="1" type="ORF">BJ989_000501</name>
</gene>
<sequence length="82" mass="9273">MQPIDIPADWNGSALLTIEEFCSLARTPQGTVRSWQARGIGPRFWRFNGTGRLYTTVDEVRRWVAPRSAAIDLRDGELGGRR</sequence>
<dbReference type="Proteomes" id="UP000544110">
    <property type="component" value="Unassembled WGS sequence"/>
</dbReference>
<dbReference type="AlphaFoldDB" id="A0A7Y9RTC0"/>
<accession>A0A7Y9RTC0</accession>
<name>A0A7Y9RTC0_9ACTN</name>
<reference evidence="1 2" key="1">
    <citation type="submission" date="2020-07" db="EMBL/GenBank/DDBJ databases">
        <title>Sequencing the genomes of 1000 actinobacteria strains.</title>
        <authorList>
            <person name="Klenk H.-P."/>
        </authorList>
    </citation>
    <scope>NUCLEOTIDE SEQUENCE [LARGE SCALE GENOMIC DNA]</scope>
    <source>
        <strain evidence="1 2">DSM 24552</strain>
    </source>
</reference>
<dbReference type="RefSeq" id="WP_179516868.1">
    <property type="nucleotide sequence ID" value="NZ_JACCAC010000001.1"/>
</dbReference>
<keyword evidence="2" id="KW-1185">Reference proteome</keyword>